<sequence length="433" mass="47641">MDRLNRRRVLQASLAAGGLLAAPARAQPKPEKLVYIGENQGGWKRVLMEEVAPAFERETGIRVEFTMLPVDAWRARLKAELGAGSSGIDIAQWSVGMAGWMAPHLVDHEEVVAKIAQRDPAFAWDDFLAGSKRAATYDGKLIGIPYRVTTGILHYQKALLAQAGFAHAPATFAEFERAALAVNTPPDRYAVGIMGKQGSGTYTSLASWLYSAGGRLVDFKTGEVFINEPKAVEALQFYADLVVKHKVTPPEVTTWEYDEIIAGGQRDRYVMTQTFAPYGTLINDPANSRTAGRWAWDTVPGHTAKEQSRTWIDGHFMAVPRYARNADWSIEFIRMACSRQWQLRSMERGNAPPRGTVLRDTDMVAKLGWPPVAAAAIETGFPTPAHPAWDTLEVALRSGVSETLLGQKTAKQALDAVAADWQRGLRRAGIRRG</sequence>
<evidence type="ECO:0000256" key="2">
    <source>
        <dbReference type="ARBA" id="ARBA00008520"/>
    </source>
</evidence>
<protein>
    <submittedName>
        <fullName evidence="3">Extracellular solute-binding protein</fullName>
    </submittedName>
</protein>
<gene>
    <name evidence="3" type="ORF">H7965_12755</name>
</gene>
<dbReference type="EMBL" id="JACOMF010000013">
    <property type="protein sequence ID" value="MBC4016190.1"/>
    <property type="molecule type" value="Genomic_DNA"/>
</dbReference>
<dbReference type="InterPro" id="IPR006059">
    <property type="entry name" value="SBP"/>
</dbReference>
<dbReference type="AlphaFoldDB" id="A0A9X0QYD7"/>
<proteinExistence type="inferred from homology"/>
<dbReference type="Gene3D" id="3.40.190.10">
    <property type="entry name" value="Periplasmic binding protein-like II"/>
    <property type="match status" value="2"/>
</dbReference>
<dbReference type="PANTHER" id="PTHR43649">
    <property type="entry name" value="ARABINOSE-BINDING PROTEIN-RELATED"/>
    <property type="match status" value="1"/>
</dbReference>
<dbReference type="SUPFAM" id="SSF53850">
    <property type="entry name" value="Periplasmic binding protein-like II"/>
    <property type="match status" value="1"/>
</dbReference>
<dbReference type="GO" id="GO:0042597">
    <property type="term" value="C:periplasmic space"/>
    <property type="evidence" value="ECO:0007669"/>
    <property type="project" value="UniProtKB-SubCell"/>
</dbReference>
<comment type="similarity">
    <text evidence="2">Belongs to the bacterial solute-binding protein 1 family.</text>
</comment>
<dbReference type="Proteomes" id="UP000600101">
    <property type="component" value="Unassembled WGS sequence"/>
</dbReference>
<evidence type="ECO:0000313" key="4">
    <source>
        <dbReference type="Proteomes" id="UP000600101"/>
    </source>
</evidence>
<evidence type="ECO:0000256" key="1">
    <source>
        <dbReference type="ARBA" id="ARBA00004418"/>
    </source>
</evidence>
<accession>A0A9X0QYD7</accession>
<dbReference type="PROSITE" id="PS51318">
    <property type="entry name" value="TAT"/>
    <property type="match status" value="1"/>
</dbReference>
<comment type="caution">
    <text evidence="3">The sequence shown here is derived from an EMBL/GenBank/DDBJ whole genome shotgun (WGS) entry which is preliminary data.</text>
</comment>
<reference evidence="3" key="1">
    <citation type="submission" date="2020-08" db="EMBL/GenBank/DDBJ databases">
        <authorList>
            <person name="Hu Y."/>
            <person name="Nguyen S.V."/>
            <person name="Li F."/>
            <person name="Fanning S."/>
        </authorList>
    </citation>
    <scope>NUCLEOTIDE SEQUENCE</scope>
    <source>
        <strain evidence="3">SYSU D8009</strain>
    </source>
</reference>
<dbReference type="RefSeq" id="WP_186770963.1">
    <property type="nucleotide sequence ID" value="NZ_JACOMF010000013.1"/>
</dbReference>
<keyword evidence="4" id="KW-1185">Reference proteome</keyword>
<dbReference type="InterPro" id="IPR050490">
    <property type="entry name" value="Bact_solute-bd_prot1"/>
</dbReference>
<name>A0A9X0QYD7_9PROT</name>
<comment type="subcellular location">
    <subcellularLocation>
        <location evidence="1">Periplasm</location>
    </subcellularLocation>
</comment>
<dbReference type="Pfam" id="PF13416">
    <property type="entry name" value="SBP_bac_8"/>
    <property type="match status" value="1"/>
</dbReference>
<organism evidence="3 4">
    <name type="scientific">Siccirubricoccus deserti</name>
    <dbReference type="NCBI Taxonomy" id="2013562"/>
    <lineage>
        <taxon>Bacteria</taxon>
        <taxon>Pseudomonadati</taxon>
        <taxon>Pseudomonadota</taxon>
        <taxon>Alphaproteobacteria</taxon>
        <taxon>Acetobacterales</taxon>
        <taxon>Roseomonadaceae</taxon>
        <taxon>Siccirubricoccus</taxon>
    </lineage>
</organism>
<dbReference type="PANTHER" id="PTHR43649:SF12">
    <property type="entry name" value="DIACETYLCHITOBIOSE BINDING PROTEIN DASA"/>
    <property type="match status" value="1"/>
</dbReference>
<evidence type="ECO:0000313" key="3">
    <source>
        <dbReference type="EMBL" id="MBC4016190.1"/>
    </source>
</evidence>
<dbReference type="InterPro" id="IPR006311">
    <property type="entry name" value="TAT_signal"/>
</dbReference>